<dbReference type="PANTHER" id="PTHR14725">
    <property type="entry name" value="RIBOSOME-BINDING FACTOR A, MITOCHONDRIAL-RELATED"/>
    <property type="match status" value="1"/>
</dbReference>
<dbReference type="Gene3D" id="3.30.300.20">
    <property type="match status" value="1"/>
</dbReference>
<dbReference type="SUPFAM" id="SSF89919">
    <property type="entry name" value="Ribosome-binding factor A, RbfA"/>
    <property type="match status" value="1"/>
</dbReference>
<dbReference type="InterPro" id="IPR023799">
    <property type="entry name" value="RbfA_dom_sf"/>
</dbReference>
<dbReference type="Pfam" id="PF02033">
    <property type="entry name" value="RBFA"/>
    <property type="match status" value="1"/>
</dbReference>
<dbReference type="EMBL" id="OX395132">
    <property type="protein sequence ID" value="CAI5779862.1"/>
    <property type="molecule type" value="Genomic_DNA"/>
</dbReference>
<dbReference type="Proteomes" id="UP001178461">
    <property type="component" value="Chromosome 7"/>
</dbReference>
<evidence type="ECO:0000256" key="1">
    <source>
        <dbReference type="SAM" id="MobiDB-lite"/>
    </source>
</evidence>
<dbReference type="AlphaFoldDB" id="A0AA35KM03"/>
<keyword evidence="3" id="KW-1185">Reference proteome</keyword>
<feature type="compositionally biased region" description="Basic and acidic residues" evidence="1">
    <location>
        <begin position="458"/>
        <end position="472"/>
    </location>
</feature>
<dbReference type="InterPro" id="IPR015946">
    <property type="entry name" value="KH_dom-like_a/b"/>
</dbReference>
<accession>A0AA35KM03</accession>
<proteinExistence type="predicted"/>
<evidence type="ECO:0000313" key="2">
    <source>
        <dbReference type="EMBL" id="CAI5779862.1"/>
    </source>
</evidence>
<dbReference type="PANTHER" id="PTHR14725:SF0">
    <property type="entry name" value="RIBOSOME-BINDING FACTOR A, MITOCHONDRIAL-RELATED"/>
    <property type="match status" value="1"/>
</dbReference>
<sequence length="472" mass="53114">MCTATSRQERSQSKPARAFIRKRSMTAEGLRLPTQMRWAPPGVQGLRVRMLCGEKSASWPLGALRQLPATELAGALRCNEEQPRPRSCFQPTGRSWNSCAAKSPELAMWGVRSAAAAAFASSRATPPPGTAAWWRRPQDGGLGLPPLGCPGCRALRCSAALCGSRNQLKKFLSKKKKKFWYDSPALGSSLAHKPSNLASILKLRPPKVKTEDSIRKRALNVLLLKAVRDVLSTFEAGQEVYDLNVELSKASLTSDFSVCRIYWKTTGSVEHDDYIEKVLQKSGPRIRHLLISHQVLGTVPSLVFVRDKEDAAIREIEKLLATADFGPEEEEGKESVQNDFSEQRYTKATTYLDSSLSCMRDNLFGIDHDALNKQIIEYKKMTKDKEIEGVGLSEQQKQQLAEIQKRKKVRWKKPKKPFDDGMTPQKYLMDKYSEDDWDSDTASSHELENELEDELKEIEDRLEVDNSTTEHK</sequence>
<reference evidence="2" key="1">
    <citation type="submission" date="2022-12" db="EMBL/GenBank/DDBJ databases">
        <authorList>
            <person name="Alioto T."/>
            <person name="Alioto T."/>
            <person name="Gomez Garrido J."/>
        </authorList>
    </citation>
    <scope>NUCLEOTIDE SEQUENCE</scope>
</reference>
<feature type="region of interest" description="Disordered" evidence="1">
    <location>
        <begin position="411"/>
        <end position="472"/>
    </location>
</feature>
<evidence type="ECO:0000313" key="3">
    <source>
        <dbReference type="Proteomes" id="UP001178461"/>
    </source>
</evidence>
<gene>
    <name evidence="2" type="ORF">PODLI_1B016531</name>
</gene>
<name>A0AA35KM03_9SAUR</name>
<dbReference type="InterPro" id="IPR000238">
    <property type="entry name" value="RbfA"/>
</dbReference>
<dbReference type="InterPro" id="IPR039212">
    <property type="entry name" value="RBFA_mitochondrial"/>
</dbReference>
<protein>
    <submittedName>
        <fullName evidence="2">Ribosome-binding factor A, mitochondrial</fullName>
    </submittedName>
</protein>
<organism evidence="2 3">
    <name type="scientific">Podarcis lilfordi</name>
    <name type="common">Lilford's wall lizard</name>
    <dbReference type="NCBI Taxonomy" id="74358"/>
    <lineage>
        <taxon>Eukaryota</taxon>
        <taxon>Metazoa</taxon>
        <taxon>Chordata</taxon>
        <taxon>Craniata</taxon>
        <taxon>Vertebrata</taxon>
        <taxon>Euteleostomi</taxon>
        <taxon>Lepidosauria</taxon>
        <taxon>Squamata</taxon>
        <taxon>Bifurcata</taxon>
        <taxon>Unidentata</taxon>
        <taxon>Episquamata</taxon>
        <taxon>Laterata</taxon>
        <taxon>Lacertibaenia</taxon>
        <taxon>Lacertidae</taxon>
        <taxon>Podarcis</taxon>
    </lineage>
</organism>
<dbReference type="GO" id="GO:0006364">
    <property type="term" value="P:rRNA processing"/>
    <property type="evidence" value="ECO:0007669"/>
    <property type="project" value="InterPro"/>
</dbReference>